<proteinExistence type="predicted"/>
<dbReference type="Proteomes" id="UP000472372">
    <property type="component" value="Chromosome 6"/>
</dbReference>
<evidence type="ECO:0000313" key="2">
    <source>
        <dbReference type="EMBL" id="CAE7188345.1"/>
    </source>
</evidence>
<dbReference type="AlphaFoldDB" id="A0A6S6W6G4"/>
<organism evidence="2 3">
    <name type="scientific">Pyrenophora teres f. teres</name>
    <dbReference type="NCBI Taxonomy" id="97479"/>
    <lineage>
        <taxon>Eukaryota</taxon>
        <taxon>Fungi</taxon>
        <taxon>Dikarya</taxon>
        <taxon>Ascomycota</taxon>
        <taxon>Pezizomycotina</taxon>
        <taxon>Dothideomycetes</taxon>
        <taxon>Pleosporomycetidae</taxon>
        <taxon>Pleosporales</taxon>
        <taxon>Pleosporineae</taxon>
        <taxon>Pleosporaceae</taxon>
        <taxon>Pyrenophora</taxon>
    </lineage>
</organism>
<reference evidence="2" key="1">
    <citation type="submission" date="2021-02" db="EMBL/GenBank/DDBJ databases">
        <authorList>
            <person name="Syme A R."/>
            <person name="Syme A R."/>
            <person name="Moolhuijzen P."/>
        </authorList>
    </citation>
    <scope>NUCLEOTIDE SEQUENCE</scope>
    <source>
        <strain evidence="2">W1-1</strain>
    </source>
</reference>
<feature type="compositionally biased region" description="Basic and acidic residues" evidence="1">
    <location>
        <begin position="90"/>
        <end position="105"/>
    </location>
</feature>
<protein>
    <submittedName>
        <fullName evidence="2">Uncharacterized protein</fullName>
    </submittedName>
</protein>
<name>A0A6S6W6G4_9PLEO</name>
<sequence length="475" mass="51777">MNLNATIPLINHDAYKALEVSMLIVSSHFPDPISHKTPKFPHLPNMTGAIHSVVPQVTPIPTSTPSVDSVNVLYDIDKTDSQLSAQTAHHSQDSSHKSKRPREETFSASTDARRRKRKSLGLDGVRRVGCPFYKYDSRYPVAKSCKGQGFNETGKLKDHLKLIHGLSQKRCMTDLNFKANPYAKFKDLGVKWTLAYRALFPNVPGHEVPSPWADEEALRPAIYADDLGKISKHATHLILDAVKRNQSGDLIDNLEKEIREAVLAAGSLVNREAALASLSPGALAVSSPSNDATEAVDHISDTSEVVKLVTPPCSHASSLTNAEDEGYCGSSPVMSNKSFPGAIATPELAMALEPDFDMDTKSVLVEGETWSEFALPAPIPATLYPALGQETLPPNHSDNWVGPDIPIDYSPAASAPQGNQWDAQVDIHGYPSPASDCKFNDFSLFGDLSVYLEDPTHALDEADMKCNFNLDDWVN</sequence>
<accession>A0A6S6W6G4</accession>
<gene>
    <name evidence="2" type="ORF">PTTW11_07308</name>
</gene>
<feature type="region of interest" description="Disordered" evidence="1">
    <location>
        <begin position="82"/>
        <end position="120"/>
    </location>
</feature>
<dbReference type="EMBL" id="HG992982">
    <property type="protein sequence ID" value="CAE7188345.1"/>
    <property type="molecule type" value="Genomic_DNA"/>
</dbReference>
<evidence type="ECO:0000256" key="1">
    <source>
        <dbReference type="SAM" id="MobiDB-lite"/>
    </source>
</evidence>
<evidence type="ECO:0000313" key="3">
    <source>
        <dbReference type="Proteomes" id="UP000472372"/>
    </source>
</evidence>